<evidence type="ECO:0000313" key="2">
    <source>
        <dbReference type="EMBL" id="OJF97673.1"/>
    </source>
</evidence>
<feature type="domain" description="Metallo-beta-lactamase" evidence="1">
    <location>
        <begin position="31"/>
        <end position="224"/>
    </location>
</feature>
<sequence length="283" mass="30918">MAVLKQVPFEGPLSKRLAQARPQGVSLFWLGQAGFIIDVKGRRIVVDPYLSDSLAFKYRDSSHSHARMACAPVTVEELGPVDLVLCTHHHTDHMDGETLQRLAMRLPHLKFVVPAASGPLALQRLGVAADRLIEVDAGESMHLPAFRLQVMRAAHESVEQDEQGRHRFLGYGLDFGTLRIFHSGDTIPFEGQDDEIMAFAPDLALLPVNGRSEALKSAGFAGNLTLAEATSLCKRCGIAVMIAHHYGMFAFNTIEPEVIDDAAQTSGALVRAREGIEFRLDAA</sequence>
<dbReference type="Proteomes" id="UP000182661">
    <property type="component" value="Unassembled WGS sequence"/>
</dbReference>
<dbReference type="Pfam" id="PF12706">
    <property type="entry name" value="Lactamase_B_2"/>
    <property type="match status" value="1"/>
</dbReference>
<accession>A0A657LUH2</accession>
<dbReference type="InterPro" id="IPR036866">
    <property type="entry name" value="RibonucZ/Hydroxyglut_hydro"/>
</dbReference>
<dbReference type="InterPro" id="IPR050114">
    <property type="entry name" value="UPF0173_UPF0282_UlaG_hydrolase"/>
</dbReference>
<dbReference type="SUPFAM" id="SSF56281">
    <property type="entry name" value="Metallo-hydrolase/oxidoreductase"/>
    <property type="match status" value="1"/>
</dbReference>
<comment type="caution">
    <text evidence="2">The sequence shown here is derived from an EMBL/GenBank/DDBJ whole genome shotgun (WGS) entry which is preliminary data.</text>
</comment>
<reference evidence="2 3" key="1">
    <citation type="submission" date="2016-02" db="EMBL/GenBank/DDBJ databases">
        <title>Genome sequencing of a beta-galactosidase producing bacteria Rhizobium sp. 59.</title>
        <authorList>
            <person name="Wang D."/>
            <person name="Kot W."/>
            <person name="Qin Y."/>
            <person name="Hansen L."/>
            <person name="Naqvi K."/>
            <person name="Rensing C."/>
        </authorList>
    </citation>
    <scope>NUCLEOTIDE SEQUENCE [LARGE SCALE GENOMIC DNA]</scope>
    <source>
        <strain evidence="2 3">59</strain>
    </source>
</reference>
<dbReference type="AlphaFoldDB" id="A0A657LUH2"/>
<organism evidence="2 3">
    <name type="scientific">Pararhizobium antarcticum</name>
    <dbReference type="NCBI Taxonomy" id="1798805"/>
    <lineage>
        <taxon>Bacteria</taxon>
        <taxon>Pseudomonadati</taxon>
        <taxon>Pseudomonadota</taxon>
        <taxon>Alphaproteobacteria</taxon>
        <taxon>Hyphomicrobiales</taxon>
        <taxon>Rhizobiaceae</taxon>
        <taxon>Rhizobium/Agrobacterium group</taxon>
        <taxon>Pararhizobium</taxon>
    </lineage>
</organism>
<gene>
    <name evidence="2" type="ORF">AX760_16445</name>
</gene>
<proteinExistence type="predicted"/>
<dbReference type="InterPro" id="IPR001279">
    <property type="entry name" value="Metallo-B-lactamas"/>
</dbReference>
<protein>
    <recommendedName>
        <fullName evidence="1">Metallo-beta-lactamase domain-containing protein</fullName>
    </recommendedName>
</protein>
<name>A0A657LUH2_9HYPH</name>
<evidence type="ECO:0000259" key="1">
    <source>
        <dbReference type="SMART" id="SM00849"/>
    </source>
</evidence>
<dbReference type="PANTHER" id="PTHR43546">
    <property type="entry name" value="UPF0173 METAL-DEPENDENT HYDROLASE MJ1163-RELATED"/>
    <property type="match status" value="1"/>
</dbReference>
<dbReference type="OrthoDB" id="9805728at2"/>
<evidence type="ECO:0000313" key="3">
    <source>
        <dbReference type="Proteomes" id="UP000182661"/>
    </source>
</evidence>
<dbReference type="Gene3D" id="3.60.15.10">
    <property type="entry name" value="Ribonuclease Z/Hydroxyacylglutathione hydrolase-like"/>
    <property type="match status" value="1"/>
</dbReference>
<keyword evidence="3" id="KW-1185">Reference proteome</keyword>
<dbReference type="SMART" id="SM00849">
    <property type="entry name" value="Lactamase_B"/>
    <property type="match status" value="1"/>
</dbReference>
<dbReference type="EMBL" id="LSRP01000081">
    <property type="protein sequence ID" value="OJF97673.1"/>
    <property type="molecule type" value="Genomic_DNA"/>
</dbReference>